<dbReference type="AlphaFoldDB" id="A0A4R6FGI2"/>
<proteinExistence type="predicted"/>
<protein>
    <submittedName>
        <fullName evidence="1">Exosortase A-associated hydrolase 1</fullName>
    </submittedName>
</protein>
<sequence length="264" mass="28112">MRSLSTFACAGETLVGTLDAAPRRTGLLIVSGGNEIRIGAHRGMALLARDIAEAGFPVFRFDRRGIGDSTGANGGFLSSEADIVAAARQFRSLQPQIDRLVAFGNCDAAGALMLFGKAAEVNSLILANPWLEAESGEDALPPAAAIRARYAARLRDPREWIRLISGGVDLKKLIAGVRKAGQGSKTAPGLFDRYVDSLSHHGDVRILLAAGDNSAIAFADAWKRAPAPLRGRIPVARCQTASHSFARETDTIWLREQIRAALDG</sequence>
<dbReference type="OrthoDB" id="249225at2"/>
<dbReference type="GO" id="GO:0016787">
    <property type="term" value="F:hydrolase activity"/>
    <property type="evidence" value="ECO:0007669"/>
    <property type="project" value="UniProtKB-KW"/>
</dbReference>
<dbReference type="NCBIfam" id="TIGR03100">
    <property type="entry name" value="hydr1_PEP"/>
    <property type="match status" value="1"/>
</dbReference>
<gene>
    <name evidence="1" type="ORF">EV664_11115</name>
</gene>
<dbReference type="RefSeq" id="WP_133496381.1">
    <property type="nucleotide sequence ID" value="NZ_BMLU01000011.1"/>
</dbReference>
<reference evidence="1 2" key="1">
    <citation type="submission" date="2019-03" db="EMBL/GenBank/DDBJ databases">
        <title>Genomic Encyclopedia of Type Strains, Phase IV (KMG-IV): sequencing the most valuable type-strain genomes for metagenomic binning, comparative biology and taxonomic classification.</title>
        <authorList>
            <person name="Goeker M."/>
        </authorList>
    </citation>
    <scope>NUCLEOTIDE SEQUENCE [LARGE SCALE GENOMIC DNA]</scope>
    <source>
        <strain evidence="1 2">DSM 25059</strain>
    </source>
</reference>
<dbReference type="InterPro" id="IPR029058">
    <property type="entry name" value="AB_hydrolase_fold"/>
</dbReference>
<evidence type="ECO:0000313" key="2">
    <source>
        <dbReference type="Proteomes" id="UP000295493"/>
    </source>
</evidence>
<dbReference type="Proteomes" id="UP000295493">
    <property type="component" value="Unassembled WGS sequence"/>
</dbReference>
<evidence type="ECO:0000313" key="1">
    <source>
        <dbReference type="EMBL" id="TDN79860.1"/>
    </source>
</evidence>
<organism evidence="1 2">
    <name type="scientific">Stakelama pacifica</name>
    <dbReference type="NCBI Taxonomy" id="517720"/>
    <lineage>
        <taxon>Bacteria</taxon>
        <taxon>Pseudomonadati</taxon>
        <taxon>Pseudomonadota</taxon>
        <taxon>Alphaproteobacteria</taxon>
        <taxon>Sphingomonadales</taxon>
        <taxon>Sphingomonadaceae</taxon>
        <taxon>Stakelama</taxon>
    </lineage>
</organism>
<comment type="caution">
    <text evidence="1">The sequence shown here is derived from an EMBL/GenBank/DDBJ whole genome shotgun (WGS) entry which is preliminary data.</text>
</comment>
<name>A0A4R6FGI2_9SPHN</name>
<dbReference type="Gene3D" id="3.40.50.1820">
    <property type="entry name" value="alpha/beta hydrolase"/>
    <property type="match status" value="1"/>
</dbReference>
<dbReference type="EMBL" id="SNWD01000011">
    <property type="protein sequence ID" value="TDN79860.1"/>
    <property type="molecule type" value="Genomic_DNA"/>
</dbReference>
<dbReference type="SUPFAM" id="SSF53474">
    <property type="entry name" value="alpha/beta-Hydrolases"/>
    <property type="match status" value="1"/>
</dbReference>
<dbReference type="InterPro" id="IPR017531">
    <property type="entry name" value="Hydrolase-1_PEP"/>
</dbReference>
<keyword evidence="2" id="KW-1185">Reference proteome</keyword>
<accession>A0A4R6FGI2</accession>
<keyword evidence="1" id="KW-0378">Hydrolase</keyword>